<evidence type="ECO:0000313" key="3">
    <source>
        <dbReference type="Proteomes" id="UP000838412"/>
    </source>
</evidence>
<dbReference type="EMBL" id="OV696697">
    <property type="protein sequence ID" value="CAH1242597.1"/>
    <property type="molecule type" value="Genomic_DNA"/>
</dbReference>
<keyword evidence="3" id="KW-1185">Reference proteome</keyword>
<organism evidence="2 3">
    <name type="scientific">Branchiostoma lanceolatum</name>
    <name type="common">Common lancelet</name>
    <name type="synonym">Amphioxus lanceolatum</name>
    <dbReference type="NCBI Taxonomy" id="7740"/>
    <lineage>
        <taxon>Eukaryota</taxon>
        <taxon>Metazoa</taxon>
        <taxon>Chordata</taxon>
        <taxon>Cephalochordata</taxon>
        <taxon>Leptocardii</taxon>
        <taxon>Amphioxiformes</taxon>
        <taxon>Branchiostomatidae</taxon>
        <taxon>Branchiostoma</taxon>
    </lineage>
</organism>
<dbReference type="OrthoDB" id="10653430at2759"/>
<accession>A0A8K0EB97</accession>
<gene>
    <name evidence="2" type="primary">Hypp6871</name>
    <name evidence="2" type="ORF">BLAG_LOCUS5876</name>
</gene>
<proteinExistence type="predicted"/>
<sequence>MVSNVEMDSEPEDEEEEYVTLKEPDARTVQDIHEKLSRKRADEKESEKAEAWEYAQLDCQFDKETWTPETKGIEDWPNVMYHESTTSVSRTCLCHSRSMVARNRNRTNNERQDAPEVERQDAPEVERQDAPEVERQDAPEVERQDAPEVERQDAPAEERQVAPARAAGYRPRRHSSSALCTGLRETGSSLCVAPGCSFQGRGNDAKDHHIQNARQHAPGFLSTDMELRAHFFDVTSPPDDTSSQTYKFTTTVTIKSCR</sequence>
<dbReference type="Proteomes" id="UP000838412">
    <property type="component" value="Chromosome 12"/>
</dbReference>
<name>A0A8K0EB97_BRALA</name>
<reference evidence="2" key="1">
    <citation type="submission" date="2022-01" db="EMBL/GenBank/DDBJ databases">
        <authorList>
            <person name="Braso-Vives M."/>
        </authorList>
    </citation>
    <scope>NUCLEOTIDE SEQUENCE</scope>
</reference>
<feature type="region of interest" description="Disordered" evidence="1">
    <location>
        <begin position="1"/>
        <end position="20"/>
    </location>
</feature>
<evidence type="ECO:0000313" key="2">
    <source>
        <dbReference type="EMBL" id="CAH1242597.1"/>
    </source>
</evidence>
<evidence type="ECO:0000256" key="1">
    <source>
        <dbReference type="SAM" id="MobiDB-lite"/>
    </source>
</evidence>
<protein>
    <submittedName>
        <fullName evidence="2">Hypp6871 protein</fullName>
    </submittedName>
</protein>
<feature type="compositionally biased region" description="Basic and acidic residues" evidence="1">
    <location>
        <begin position="107"/>
        <end position="160"/>
    </location>
</feature>
<feature type="compositionally biased region" description="Acidic residues" evidence="1">
    <location>
        <begin position="7"/>
        <end position="18"/>
    </location>
</feature>
<feature type="region of interest" description="Disordered" evidence="1">
    <location>
        <begin position="103"/>
        <end position="170"/>
    </location>
</feature>
<dbReference type="AlphaFoldDB" id="A0A8K0EB97"/>